<sequence>MGSGAFTSVSANRSISVEVAGDSSALLGMQPSSGPNGAYASLEGGTLGIDFSNSEFDASGVGSDSVYQFDDVFQITNNGTQTIYVWASVDFSDVGFEPGDVYFYPDGNEDKKLRNDTDEVLGLGVGQAASIGVYVDSTAVTDGGTLSVTINATVDKPESSGAVDPVGGDFAIVTTNPTESNEYGSLQSAIDNVSGSTIHVEPGTYEEIAENRDAYGTTNSPYSFGLFVDVDGLTILGVDESGDPITDSDDVQATIVSQTSSPFGTNGPFVAADGVTIHGVELRANPEASPNKNVEVSGDNFTLRHSVVVPNDGGGGVYFNDSGVQSFSLENNLIEGGVTVNNGAGNDSSASNRVLQNNTLSEVGFQGAIDHIEWLNKAAGGATLEDNEFTADDTPPVWGIGTLHDAPWPWATWIEANSFENGGVLAWTGSDARATTSEFEYDYDGDESAETVTYPTREIGTQISEQLDRAATDDTVLVAPGSYEETLTVDERVTLEGVTDPTDGDPATVDGTVSVQADGATVRKVRFAPSTVFQPGGIDPSVLLVTGDDVTVEANLLEGIRADNTTVPDGIDTPATINAIHVFDASESPVGGVVVQDNTVRDIVNDGDVSKEWPHYGGASAIKVQGTVDGVDIFGNTVEDVYSAGWTWGIVSTHTTTDGYGSVSPKSVAVEGNSIRRLNTAGSQFSPTTDPTSAPYPGSAFGVDGNADADLVSVTNNNFVQVPIGAVTKDPDHTLDVTQNWWGDDTGPGTLVGNPVEDASTGAVANGAGSAVSVQVEGGSFRFDPWSSSSI</sequence>
<dbReference type="InterPro" id="IPR012334">
    <property type="entry name" value="Pectin_lyas_fold"/>
</dbReference>
<dbReference type="Proteomes" id="UP000296706">
    <property type="component" value="Chromosome"/>
</dbReference>
<dbReference type="SMART" id="SM00710">
    <property type="entry name" value="PbH1"/>
    <property type="match status" value="6"/>
</dbReference>
<dbReference type="InterPro" id="IPR006626">
    <property type="entry name" value="PbH1"/>
</dbReference>
<dbReference type="STRING" id="1457250.GCA_000755225_02588"/>
<gene>
    <name evidence="1" type="ORF">DV733_01465</name>
</gene>
<evidence type="ECO:0000313" key="2">
    <source>
        <dbReference type="Proteomes" id="UP000296706"/>
    </source>
</evidence>
<dbReference type="AlphaFoldDB" id="A0A4D6H8Z5"/>
<name>A0A4D6H8Z5_9EURY</name>
<dbReference type="KEGG" id="hsn:DV733_01465"/>
<accession>A0A4D6H8Z5</accession>
<dbReference type="InterPro" id="IPR011050">
    <property type="entry name" value="Pectin_lyase_fold/virulence"/>
</dbReference>
<organism evidence="1 2">
    <name type="scientific">Halapricum salinum</name>
    <dbReference type="NCBI Taxonomy" id="1457250"/>
    <lineage>
        <taxon>Archaea</taxon>
        <taxon>Methanobacteriati</taxon>
        <taxon>Methanobacteriota</taxon>
        <taxon>Stenosarchaea group</taxon>
        <taxon>Halobacteria</taxon>
        <taxon>Halobacteriales</taxon>
        <taxon>Haloarculaceae</taxon>
        <taxon>Halapricum</taxon>
    </lineage>
</organism>
<protein>
    <submittedName>
        <fullName evidence="1">DUF1102 domain-containing protein</fullName>
    </submittedName>
</protein>
<dbReference type="InterPro" id="IPR009482">
    <property type="entry name" value="DUF1102"/>
</dbReference>
<reference evidence="1 2" key="1">
    <citation type="journal article" date="2019" name="Nat. Commun.">
        <title>A new type of DNA phosphorothioation-based antiviral system in archaea.</title>
        <authorList>
            <person name="Xiong L."/>
            <person name="Liu S."/>
            <person name="Chen S."/>
            <person name="Xiao Y."/>
            <person name="Zhu B."/>
            <person name="Gao Y."/>
            <person name="Zhang Y."/>
            <person name="Chen B."/>
            <person name="Luo J."/>
            <person name="Deng Z."/>
            <person name="Chen X."/>
            <person name="Wang L."/>
            <person name="Chen S."/>
        </authorList>
    </citation>
    <scope>NUCLEOTIDE SEQUENCE [LARGE SCALE GENOMIC DNA]</scope>
    <source>
        <strain evidence="1 2">CBA1105</strain>
    </source>
</reference>
<dbReference type="Pfam" id="PF06510">
    <property type="entry name" value="DUF1102"/>
    <property type="match status" value="1"/>
</dbReference>
<dbReference type="EMBL" id="CP031310">
    <property type="protein sequence ID" value="QCC49971.1"/>
    <property type="molecule type" value="Genomic_DNA"/>
</dbReference>
<dbReference type="SUPFAM" id="SSF51126">
    <property type="entry name" value="Pectin lyase-like"/>
    <property type="match status" value="2"/>
</dbReference>
<keyword evidence="2" id="KW-1185">Reference proteome</keyword>
<evidence type="ECO:0000313" key="1">
    <source>
        <dbReference type="EMBL" id="QCC49971.1"/>
    </source>
</evidence>
<dbReference type="Gene3D" id="2.160.20.10">
    <property type="entry name" value="Single-stranded right-handed beta-helix, Pectin lyase-like"/>
    <property type="match status" value="2"/>
</dbReference>
<proteinExistence type="predicted"/>